<comment type="similarity">
    <text evidence="7">Belongs to the PGAP3 family.</text>
</comment>
<keyword evidence="9" id="KW-1185">Reference proteome</keyword>
<keyword evidence="4" id="KW-0732">Signal</keyword>
<feature type="transmembrane region" description="Helical" evidence="7">
    <location>
        <begin position="113"/>
        <end position="132"/>
    </location>
</feature>
<dbReference type="AlphaFoldDB" id="A0A8J5GFH3"/>
<name>A0A8J5GFH3_ZINOF</name>
<dbReference type="PANTHER" id="PTHR13148">
    <property type="entry name" value="PER1-RELATED"/>
    <property type="match status" value="1"/>
</dbReference>
<evidence type="ECO:0000256" key="1">
    <source>
        <dbReference type="ARBA" id="ARBA00004127"/>
    </source>
</evidence>
<dbReference type="GO" id="GO:0006506">
    <property type="term" value="P:GPI anchor biosynthetic process"/>
    <property type="evidence" value="ECO:0007669"/>
    <property type="project" value="UniProtKB-KW"/>
</dbReference>
<dbReference type="GO" id="GO:0000139">
    <property type="term" value="C:Golgi membrane"/>
    <property type="evidence" value="ECO:0007669"/>
    <property type="project" value="UniProtKB-SubCell"/>
</dbReference>
<dbReference type="Pfam" id="PF04080">
    <property type="entry name" value="Per1"/>
    <property type="match status" value="1"/>
</dbReference>
<evidence type="ECO:0000256" key="4">
    <source>
        <dbReference type="ARBA" id="ARBA00022729"/>
    </source>
</evidence>
<dbReference type="InterPro" id="IPR007217">
    <property type="entry name" value="Per1-like"/>
</dbReference>
<accession>A0A8J5GFH3</accession>
<feature type="transmembrane region" description="Helical" evidence="7">
    <location>
        <begin position="45"/>
        <end position="66"/>
    </location>
</feature>
<keyword evidence="3 7" id="KW-0812">Transmembrane</keyword>
<keyword evidence="6 7" id="KW-0472">Membrane</keyword>
<evidence type="ECO:0000256" key="7">
    <source>
        <dbReference type="RuleBase" id="RU365066"/>
    </source>
</evidence>
<dbReference type="GO" id="GO:0005789">
    <property type="term" value="C:endoplasmic reticulum membrane"/>
    <property type="evidence" value="ECO:0007669"/>
    <property type="project" value="TreeGrafter"/>
</dbReference>
<feature type="transmembrane region" description="Helical" evidence="7">
    <location>
        <begin position="222"/>
        <end position="240"/>
    </location>
</feature>
<dbReference type="GO" id="GO:0016788">
    <property type="term" value="F:hydrolase activity, acting on ester bonds"/>
    <property type="evidence" value="ECO:0007669"/>
    <property type="project" value="TreeGrafter"/>
</dbReference>
<evidence type="ECO:0000256" key="3">
    <source>
        <dbReference type="ARBA" id="ARBA00022692"/>
    </source>
</evidence>
<reference evidence="8 9" key="1">
    <citation type="submission" date="2020-08" db="EMBL/GenBank/DDBJ databases">
        <title>Plant Genome Project.</title>
        <authorList>
            <person name="Zhang R.-G."/>
        </authorList>
    </citation>
    <scope>NUCLEOTIDE SEQUENCE [LARGE SCALE GENOMIC DNA]</scope>
    <source>
        <tissue evidence="8">Rhizome</tissue>
    </source>
</reference>
<comment type="caution">
    <text evidence="8">The sequence shown here is derived from an EMBL/GenBank/DDBJ whole genome shotgun (WGS) entry which is preliminary data.</text>
</comment>
<gene>
    <name evidence="8" type="ORF">ZIOFF_031734</name>
</gene>
<dbReference type="PANTHER" id="PTHR13148:SF0">
    <property type="entry name" value="POST-GPI ATTACHMENT TO PROTEINS FACTOR 3"/>
    <property type="match status" value="1"/>
</dbReference>
<dbReference type="Proteomes" id="UP000734854">
    <property type="component" value="Unassembled WGS sequence"/>
</dbReference>
<keyword evidence="2 7" id="KW-0337">GPI-anchor biosynthesis</keyword>
<protein>
    <recommendedName>
        <fullName evidence="7">Post-GPI attachment to proteins factor 3</fullName>
    </recommendedName>
</protein>
<comment type="function">
    <text evidence="7">Involved in the lipid remodeling steps of GPI-anchor maturation.</text>
</comment>
<comment type="subcellular location">
    <subcellularLocation>
        <location evidence="1">Endomembrane system</location>
        <topology evidence="1">Multi-pass membrane protein</topology>
    </subcellularLocation>
    <subcellularLocation>
        <location evidence="7">Golgi apparatus membrane</location>
        <topology evidence="7">Multi-pass membrane protein</topology>
    </subcellularLocation>
</comment>
<sequence length="259" mass="29293">MPAPATQIRSIGLLIHGVLEIKFIMLNSVDALLATSSGMQEPISAIFSAVNLLMHFIGWLTFFILVNYKLPLRPHRDQLRIHWFMAYIWLLIHECLVLECNISFPLYDLFSHNLQRFITLLMNTYLMMLAMIAEIFDQTEKLDYSSAVTVLGYSLILCLPRVFNVKDEASRVIVPCGGGHFSASDMGSQGWYNSSPLMIQAVGGCIRMCSHSASGALRFMDMLMPMLCGMPPLFLSHLWWSFVKNDAKFRTSTLAKKAK</sequence>
<feature type="transmembrane region" description="Helical" evidence="7">
    <location>
        <begin position="12"/>
        <end position="33"/>
    </location>
</feature>
<evidence type="ECO:0000256" key="5">
    <source>
        <dbReference type="ARBA" id="ARBA00022989"/>
    </source>
</evidence>
<evidence type="ECO:0000256" key="2">
    <source>
        <dbReference type="ARBA" id="ARBA00022502"/>
    </source>
</evidence>
<dbReference type="EMBL" id="JACMSC010000009">
    <property type="protein sequence ID" value="KAG6506411.1"/>
    <property type="molecule type" value="Genomic_DNA"/>
</dbReference>
<proteinExistence type="inferred from homology"/>
<keyword evidence="7" id="KW-0333">Golgi apparatus</keyword>
<keyword evidence="5 7" id="KW-1133">Transmembrane helix</keyword>
<evidence type="ECO:0000313" key="9">
    <source>
        <dbReference type="Proteomes" id="UP000734854"/>
    </source>
</evidence>
<evidence type="ECO:0000313" key="8">
    <source>
        <dbReference type="EMBL" id="KAG6506411.1"/>
    </source>
</evidence>
<comment type="caution">
    <text evidence="7">Lacks conserved residue(s) required for the propagation of feature annotation.</text>
</comment>
<evidence type="ECO:0000256" key="6">
    <source>
        <dbReference type="ARBA" id="ARBA00023136"/>
    </source>
</evidence>
<organism evidence="8 9">
    <name type="scientific">Zingiber officinale</name>
    <name type="common">Ginger</name>
    <name type="synonym">Amomum zingiber</name>
    <dbReference type="NCBI Taxonomy" id="94328"/>
    <lineage>
        <taxon>Eukaryota</taxon>
        <taxon>Viridiplantae</taxon>
        <taxon>Streptophyta</taxon>
        <taxon>Embryophyta</taxon>
        <taxon>Tracheophyta</taxon>
        <taxon>Spermatophyta</taxon>
        <taxon>Magnoliopsida</taxon>
        <taxon>Liliopsida</taxon>
        <taxon>Zingiberales</taxon>
        <taxon>Zingiberaceae</taxon>
        <taxon>Zingiber</taxon>
    </lineage>
</organism>